<feature type="compositionally biased region" description="Polar residues" evidence="1">
    <location>
        <begin position="1156"/>
        <end position="1170"/>
    </location>
</feature>
<feature type="region of interest" description="Disordered" evidence="1">
    <location>
        <begin position="1135"/>
        <end position="1240"/>
    </location>
</feature>
<feature type="compositionally biased region" description="Basic and acidic residues" evidence="1">
    <location>
        <begin position="745"/>
        <end position="762"/>
    </location>
</feature>
<feature type="region of interest" description="Disordered" evidence="1">
    <location>
        <begin position="1063"/>
        <end position="1085"/>
    </location>
</feature>
<reference evidence="2 3" key="1">
    <citation type="submission" date="2024-11" db="EMBL/GenBank/DDBJ databases">
        <title>A near-complete genome assembly of Cinchona calisaya.</title>
        <authorList>
            <person name="Lian D.C."/>
            <person name="Zhao X.W."/>
            <person name="Wei L."/>
        </authorList>
    </citation>
    <scope>NUCLEOTIDE SEQUENCE [LARGE SCALE GENOMIC DNA]</scope>
    <source>
        <tissue evidence="2">Nenye</tissue>
    </source>
</reference>
<feature type="region of interest" description="Disordered" evidence="1">
    <location>
        <begin position="159"/>
        <end position="191"/>
    </location>
</feature>
<dbReference type="EMBL" id="JBJUIK010000008">
    <property type="protein sequence ID" value="KAL3520888.1"/>
    <property type="molecule type" value="Genomic_DNA"/>
</dbReference>
<feature type="compositionally biased region" description="Polar residues" evidence="1">
    <location>
        <begin position="300"/>
        <end position="318"/>
    </location>
</feature>
<proteinExistence type="predicted"/>
<protein>
    <submittedName>
        <fullName evidence="2">Uncharacterized protein</fullName>
    </submittedName>
</protein>
<feature type="region of interest" description="Disordered" evidence="1">
    <location>
        <begin position="580"/>
        <end position="663"/>
    </location>
</feature>
<feature type="compositionally biased region" description="Basic and acidic residues" evidence="1">
    <location>
        <begin position="537"/>
        <end position="553"/>
    </location>
</feature>
<feature type="compositionally biased region" description="Basic and acidic residues" evidence="1">
    <location>
        <begin position="339"/>
        <end position="348"/>
    </location>
</feature>
<sequence length="1308" mass="141333">MAGNGRFELTSSSPDSSFPGNYAQRGVYSGPSLDRSGSFRETSDGRVFNSGKGTLRGSGTSTGDVSSLSQCLMLEPIVMGDQKCKRSVELKKVLSVSGGGTSEDNSFGATHLRNSVPVAIEDLKRFRSNVADSCIIASGRAKKLDEHLHKLSKYFEATSSKKQQRNEVLTNERSGSSSLKMGNQMHRSPSDFVHQKLEDRSKNVMLNKRVRTSVAETRAEGRSNGLLRQPLLMSKERDMVKDSNLDSDIVEEKIRRLPAVGESWDKKMKRKRSVGAVTARPIDSDGEPKRAVHHKLTSEPGLQSSDSQSFRSGAPNVTSSVNKLDGTLSLASSNARATVKVEQDKSTLSRDVTAGLSKERHLAKGNLKLSSREDNHVTCPSPIAKGKASRGPRSGSSTATNSVSNIPRASGTLESWELSQSTNKNSSVTGANNRKRAMPSGSSSPPITQWVGQRPQKISRTRRANLVSPVSNHDELQTPSEGCSPSDFGSRWTASGTDISLLPKGSAIGAQNIKAKPENVSSPARFSESEESGAGENRFKEKAAGSSELEDKAVNAAQSVGTPPMLLKKNKFLVQEEIGDGIRRQGRSGRGSSTSRASMSPVSEKLDSAPTTKPLRNMRPASDKNGSKSGRPLKKASDRKGFSRLGHAIGAGSPDFTGESDDDREELVTSANLAYNCSLHACPSTFWKKVEGLFAPINSEEKSYLANQLKLAQELHERLSQMLGSGSAIQGNCLHDEISLSDALSGERSRSTQNKSESRDLCNTDDSVDQFHGSTLSGGLDTGRRSDHVTPLYQRVLSALIIEDDIEEFDENGWGVVASPDDACFIDAENKHRYGMEFECESGYGVQTQSNGHANRLFSHHTSSNYGGKSRVLDSPCDGELSRRDNGYALSEVQLLVGLSSSDLDGAQSHHSSSIECQYEQMCLEDKLLLELHSIGLYPETVPELHDKEDEVINQEIIQLNNGFYQQVNQKKGCLDKINEAVQGGKDVEGLDLELVAMNKLVEIAYKKLLATRGSLASKNGMPKVSKQVALAFARRTLARCKKFEDCGVSCFNEPALRDIIFAPPPRSSEAEPLTGGGLADNSRNNVGGDTFDTYCHESDQAFVKNGPILNRGKKKEVLLEDVGGAAIRTTSLGSSLLGGAKGKRSERESNRDVSVRNSSTKAGRSSLGNSKGERKTKTKPKQKTAQLSTSGNGFMNKFMETSNPVYPSSAGGSGESLNNSGNRKRDVGSICPGNAPPDSEKEIKGSLDFSNMPLNDIDLPIEELGVGSDMGGNQDFNSWFNFEVDGLQDHDAVGLDIPMDDLSELMF</sequence>
<feature type="region of interest" description="Disordered" evidence="1">
    <location>
        <begin position="510"/>
        <end position="562"/>
    </location>
</feature>
<evidence type="ECO:0000313" key="3">
    <source>
        <dbReference type="Proteomes" id="UP001630127"/>
    </source>
</evidence>
<dbReference type="PANTHER" id="PTHR31115:SF2">
    <property type="entry name" value="OS05G0107300 PROTEIN"/>
    <property type="match status" value="1"/>
</dbReference>
<feature type="compositionally biased region" description="Polar residues" evidence="1">
    <location>
        <begin position="1186"/>
        <end position="1207"/>
    </location>
</feature>
<feature type="region of interest" description="Disordered" evidence="1">
    <location>
        <begin position="1"/>
        <end position="63"/>
    </location>
</feature>
<organism evidence="2 3">
    <name type="scientific">Cinchona calisaya</name>
    <dbReference type="NCBI Taxonomy" id="153742"/>
    <lineage>
        <taxon>Eukaryota</taxon>
        <taxon>Viridiplantae</taxon>
        <taxon>Streptophyta</taxon>
        <taxon>Embryophyta</taxon>
        <taxon>Tracheophyta</taxon>
        <taxon>Spermatophyta</taxon>
        <taxon>Magnoliopsida</taxon>
        <taxon>eudicotyledons</taxon>
        <taxon>Gunneridae</taxon>
        <taxon>Pentapetalae</taxon>
        <taxon>asterids</taxon>
        <taxon>lamiids</taxon>
        <taxon>Gentianales</taxon>
        <taxon>Rubiaceae</taxon>
        <taxon>Cinchonoideae</taxon>
        <taxon>Cinchoneae</taxon>
        <taxon>Cinchona</taxon>
    </lineage>
</organism>
<dbReference type="Proteomes" id="UP001630127">
    <property type="component" value="Unassembled WGS sequence"/>
</dbReference>
<keyword evidence="3" id="KW-1185">Reference proteome</keyword>
<dbReference type="PANTHER" id="PTHR31115">
    <property type="entry name" value="OS05G0107300 PROTEIN"/>
    <property type="match status" value="1"/>
</dbReference>
<gene>
    <name evidence="2" type="ORF">ACH5RR_019037</name>
</gene>
<feature type="compositionally biased region" description="Basic and acidic residues" evidence="1">
    <location>
        <begin position="1144"/>
        <end position="1155"/>
    </location>
</feature>
<evidence type="ECO:0000313" key="2">
    <source>
        <dbReference type="EMBL" id="KAL3520888.1"/>
    </source>
</evidence>
<accession>A0ABD2ZNP7</accession>
<feature type="compositionally biased region" description="Polar residues" evidence="1">
    <location>
        <begin position="9"/>
        <end position="19"/>
    </location>
</feature>
<feature type="region of interest" description="Disordered" evidence="1">
    <location>
        <begin position="265"/>
        <end position="318"/>
    </location>
</feature>
<feature type="region of interest" description="Disordered" evidence="1">
    <location>
        <begin position="331"/>
        <end position="495"/>
    </location>
</feature>
<feature type="compositionally biased region" description="Polar residues" evidence="1">
    <location>
        <begin position="417"/>
        <end position="432"/>
    </location>
</feature>
<feature type="compositionally biased region" description="Polar residues" evidence="1">
    <location>
        <begin position="159"/>
        <end position="187"/>
    </location>
</feature>
<name>A0ABD2ZNP7_9GENT</name>
<evidence type="ECO:0000256" key="1">
    <source>
        <dbReference type="SAM" id="MobiDB-lite"/>
    </source>
</evidence>
<feature type="compositionally biased region" description="Polar residues" evidence="1">
    <location>
        <begin position="440"/>
        <end position="451"/>
    </location>
</feature>
<feature type="region of interest" description="Disordered" evidence="1">
    <location>
        <begin position="744"/>
        <end position="764"/>
    </location>
</feature>
<comment type="caution">
    <text evidence="2">The sequence shown here is derived from an EMBL/GenBank/DDBJ whole genome shotgun (WGS) entry which is preliminary data.</text>
</comment>
<feature type="compositionally biased region" description="Polar residues" evidence="1">
    <location>
        <begin position="394"/>
        <end position="407"/>
    </location>
</feature>